<reference evidence="4" key="1">
    <citation type="submission" date="2021-04" db="EMBL/GenBank/DDBJ databases">
        <title>Genome sequence of Woronichinia naegeliana from Washington state freshwater lake bloom.</title>
        <authorList>
            <person name="Dreher T.W."/>
        </authorList>
    </citation>
    <scope>NUCLEOTIDE SEQUENCE</scope>
    <source>
        <strain evidence="4">WA131</strain>
    </source>
</reference>
<feature type="transmembrane region" description="Helical" evidence="2">
    <location>
        <begin position="56"/>
        <end position="77"/>
    </location>
</feature>
<accession>A0A977PU84</accession>
<evidence type="ECO:0000313" key="4">
    <source>
        <dbReference type="EMBL" id="UXE58813.1"/>
    </source>
</evidence>
<feature type="transmembrane region" description="Helical" evidence="2">
    <location>
        <begin position="83"/>
        <end position="105"/>
    </location>
</feature>
<feature type="domain" description="EamA" evidence="3">
    <location>
        <begin position="143"/>
        <end position="278"/>
    </location>
</feature>
<dbReference type="PANTHER" id="PTHR22911">
    <property type="entry name" value="ACYL-MALONYL CONDENSING ENZYME-RELATED"/>
    <property type="match status" value="1"/>
</dbReference>
<dbReference type="Proteomes" id="UP001065613">
    <property type="component" value="Chromosome"/>
</dbReference>
<evidence type="ECO:0000256" key="1">
    <source>
        <dbReference type="ARBA" id="ARBA00007362"/>
    </source>
</evidence>
<dbReference type="InterPro" id="IPR000620">
    <property type="entry name" value="EamA_dom"/>
</dbReference>
<name>A0A977PU84_9CYAN</name>
<evidence type="ECO:0000256" key="2">
    <source>
        <dbReference type="SAM" id="Phobius"/>
    </source>
</evidence>
<feature type="transmembrane region" description="Helical" evidence="2">
    <location>
        <begin position="235"/>
        <end position="255"/>
    </location>
</feature>
<dbReference type="GO" id="GO:0016020">
    <property type="term" value="C:membrane"/>
    <property type="evidence" value="ECO:0007669"/>
    <property type="project" value="InterPro"/>
</dbReference>
<comment type="similarity">
    <text evidence="1">Belongs to the EamA transporter family.</text>
</comment>
<organism evidence="4">
    <name type="scientific">Woronichinia naegeliana WA131</name>
    <dbReference type="NCBI Taxonomy" id="2824559"/>
    <lineage>
        <taxon>Bacteria</taxon>
        <taxon>Bacillati</taxon>
        <taxon>Cyanobacteriota</taxon>
        <taxon>Cyanophyceae</taxon>
        <taxon>Synechococcales</taxon>
        <taxon>Coelosphaeriaceae</taxon>
        <taxon>Woronichinia</taxon>
    </lineage>
</organism>
<feature type="transmembrane region" description="Helical" evidence="2">
    <location>
        <begin position="22"/>
        <end position="44"/>
    </location>
</feature>
<protein>
    <submittedName>
        <fullName evidence="4">DMT family transporter</fullName>
    </submittedName>
</protein>
<dbReference type="InterPro" id="IPR037185">
    <property type="entry name" value="EmrE-like"/>
</dbReference>
<dbReference type="SUPFAM" id="SSF103481">
    <property type="entry name" value="Multidrug resistance efflux transporter EmrE"/>
    <property type="match status" value="2"/>
</dbReference>
<dbReference type="EMBL" id="CP073041">
    <property type="protein sequence ID" value="UXE58813.1"/>
    <property type="molecule type" value="Genomic_DNA"/>
</dbReference>
<dbReference type="KEGG" id="wna:KA717_22710"/>
<feature type="transmembrane region" description="Helical" evidence="2">
    <location>
        <begin position="205"/>
        <end position="228"/>
    </location>
</feature>
<keyword evidence="2" id="KW-0472">Membrane</keyword>
<feature type="transmembrane region" description="Helical" evidence="2">
    <location>
        <begin position="112"/>
        <end position="130"/>
    </location>
</feature>
<feature type="transmembrane region" description="Helical" evidence="2">
    <location>
        <begin position="261"/>
        <end position="280"/>
    </location>
</feature>
<dbReference type="AlphaFoldDB" id="A0A977PU84"/>
<dbReference type="Pfam" id="PF00892">
    <property type="entry name" value="EamA"/>
    <property type="match status" value="2"/>
</dbReference>
<proteinExistence type="inferred from homology"/>
<keyword evidence="2" id="KW-1133">Transmembrane helix</keyword>
<feature type="transmembrane region" description="Helical" evidence="2">
    <location>
        <begin position="172"/>
        <end position="193"/>
    </location>
</feature>
<feature type="domain" description="EamA" evidence="3">
    <location>
        <begin position="25"/>
        <end position="127"/>
    </location>
</feature>
<feature type="transmembrane region" description="Helical" evidence="2">
    <location>
        <begin position="142"/>
        <end position="160"/>
    </location>
</feature>
<gene>
    <name evidence="4" type="ORF">KA717_22710</name>
</gene>
<dbReference type="Gene3D" id="1.10.3730.20">
    <property type="match status" value="1"/>
</dbReference>
<keyword evidence="2" id="KW-0812">Transmembrane</keyword>
<sequence length="292" mass="30988">MTTSTSAILIRLALLAANRSGVGFSLFLAATRLLLATLLLLPTWPQLRRSPASLQAYLWAIAAGICLAGHFATWISSLSFTSIAASATIVTTNPVWIALLSWFWFREKPSRLTTLGIAIALGGGVVIAIGESSQGKHGINPLLGDGLALVGAWFASLYLLWGREAQKQGLTIGSYILIAYGSAALCLLPLPLLEGGGYGNYPLAVYGYVGLMALFPQLIGHTSLNWAVRWISPTLVTLAILFEPLGSSLLGWLVFMEIPPLTVIWGGLILLVGVAIAVIGNRKPPNPSITLD</sequence>
<dbReference type="PANTHER" id="PTHR22911:SF76">
    <property type="entry name" value="EAMA DOMAIN-CONTAINING PROTEIN"/>
    <property type="match status" value="1"/>
</dbReference>
<evidence type="ECO:0000259" key="3">
    <source>
        <dbReference type="Pfam" id="PF00892"/>
    </source>
</evidence>